<gene>
    <name evidence="2" type="ORF">C7H19_18465</name>
</gene>
<dbReference type="EMBL" id="PXOH01000025">
    <property type="protein sequence ID" value="PSF34551.1"/>
    <property type="molecule type" value="Genomic_DNA"/>
</dbReference>
<accession>A0A2T1LTX0</accession>
<sequence>MTQQELIKIATITIGIGIVLGTFIVLLIQVQRQKLVINSLVSLEQLIGLSGIVEIPFDQNSKGKIRVNAKGSLVDIVALSNVSHHFKVGEEVLIIEAHENKVRVIPMSYLTDELLNNS</sequence>
<dbReference type="RefSeq" id="WP_106458396.1">
    <property type="nucleotide sequence ID" value="NZ_PXOH01000025.1"/>
</dbReference>
<evidence type="ECO:0000313" key="2">
    <source>
        <dbReference type="EMBL" id="PSF34551.1"/>
    </source>
</evidence>
<dbReference type="Gene3D" id="2.40.50.140">
    <property type="entry name" value="Nucleic acid-binding proteins"/>
    <property type="match status" value="1"/>
</dbReference>
<dbReference type="OrthoDB" id="517853at2"/>
<dbReference type="Proteomes" id="UP000239001">
    <property type="component" value="Unassembled WGS sequence"/>
</dbReference>
<evidence type="ECO:0000256" key="1">
    <source>
        <dbReference type="SAM" id="Phobius"/>
    </source>
</evidence>
<proteinExistence type="predicted"/>
<reference evidence="2 3" key="2">
    <citation type="submission" date="2018-03" db="EMBL/GenBank/DDBJ databases">
        <authorList>
            <person name="Keele B.F."/>
        </authorList>
    </citation>
    <scope>NUCLEOTIDE SEQUENCE [LARGE SCALE GENOMIC DNA]</scope>
    <source>
        <strain evidence="2 3">CCALA 016</strain>
    </source>
</reference>
<keyword evidence="1" id="KW-0472">Membrane</keyword>
<comment type="caution">
    <text evidence="2">The sequence shown here is derived from an EMBL/GenBank/DDBJ whole genome shotgun (WGS) entry which is preliminary data.</text>
</comment>
<evidence type="ECO:0008006" key="4">
    <source>
        <dbReference type="Google" id="ProtNLM"/>
    </source>
</evidence>
<name>A0A2T1LTX0_9CHRO</name>
<keyword evidence="1" id="KW-0812">Transmembrane</keyword>
<evidence type="ECO:0000313" key="3">
    <source>
        <dbReference type="Proteomes" id="UP000239001"/>
    </source>
</evidence>
<feature type="transmembrane region" description="Helical" evidence="1">
    <location>
        <begin position="6"/>
        <end position="28"/>
    </location>
</feature>
<keyword evidence="3" id="KW-1185">Reference proteome</keyword>
<dbReference type="AlphaFoldDB" id="A0A2T1LTX0"/>
<protein>
    <recommendedName>
        <fullName evidence="4">NfeD-like C-terminal domain-containing protein</fullName>
    </recommendedName>
</protein>
<keyword evidence="1" id="KW-1133">Transmembrane helix</keyword>
<dbReference type="InterPro" id="IPR012340">
    <property type="entry name" value="NA-bd_OB-fold"/>
</dbReference>
<reference evidence="2 3" key="1">
    <citation type="submission" date="2018-03" db="EMBL/GenBank/DDBJ databases">
        <title>The ancient ancestry and fast evolution of plastids.</title>
        <authorList>
            <person name="Moore K.R."/>
            <person name="Magnabosco C."/>
            <person name="Momper L."/>
            <person name="Gold D.A."/>
            <person name="Bosak T."/>
            <person name="Fournier G.P."/>
        </authorList>
    </citation>
    <scope>NUCLEOTIDE SEQUENCE [LARGE SCALE GENOMIC DNA]</scope>
    <source>
        <strain evidence="2 3">CCALA 016</strain>
    </source>
</reference>
<organism evidence="2 3">
    <name type="scientific">Aphanothece hegewaldii CCALA 016</name>
    <dbReference type="NCBI Taxonomy" id="2107694"/>
    <lineage>
        <taxon>Bacteria</taxon>
        <taxon>Bacillati</taxon>
        <taxon>Cyanobacteriota</taxon>
        <taxon>Cyanophyceae</taxon>
        <taxon>Oscillatoriophycideae</taxon>
        <taxon>Chroococcales</taxon>
        <taxon>Aphanothecaceae</taxon>
        <taxon>Aphanothece</taxon>
    </lineage>
</organism>